<evidence type="ECO:0000256" key="1">
    <source>
        <dbReference type="ARBA" id="ARBA00022553"/>
    </source>
</evidence>
<dbReference type="PANTHER" id="PTHR44591">
    <property type="entry name" value="STRESS RESPONSE REGULATOR PROTEIN 1"/>
    <property type="match status" value="1"/>
</dbReference>
<proteinExistence type="predicted"/>
<keyword evidence="1" id="KW-0597">Phosphoprotein</keyword>
<organism evidence="3">
    <name type="scientific">marine sediment metagenome</name>
    <dbReference type="NCBI Taxonomy" id="412755"/>
    <lineage>
        <taxon>unclassified sequences</taxon>
        <taxon>metagenomes</taxon>
        <taxon>ecological metagenomes</taxon>
    </lineage>
</organism>
<dbReference type="SUPFAM" id="SSF52172">
    <property type="entry name" value="CheY-like"/>
    <property type="match status" value="1"/>
</dbReference>
<evidence type="ECO:0000313" key="3">
    <source>
        <dbReference type="EMBL" id="GAH40334.1"/>
    </source>
</evidence>
<dbReference type="GO" id="GO:0000160">
    <property type="term" value="P:phosphorelay signal transduction system"/>
    <property type="evidence" value="ECO:0007669"/>
    <property type="project" value="InterPro"/>
</dbReference>
<protein>
    <recommendedName>
        <fullName evidence="2">Response regulatory domain-containing protein</fullName>
    </recommendedName>
</protein>
<dbReference type="CDD" id="cd17546">
    <property type="entry name" value="REC_hyHK_CKI1_RcsC-like"/>
    <property type="match status" value="1"/>
</dbReference>
<feature type="domain" description="Response regulatory" evidence="2">
    <location>
        <begin position="10"/>
        <end position="126"/>
    </location>
</feature>
<dbReference type="InterPro" id="IPR011006">
    <property type="entry name" value="CheY-like_superfamily"/>
</dbReference>
<dbReference type="EMBL" id="BARU01008368">
    <property type="protein sequence ID" value="GAH40334.1"/>
    <property type="molecule type" value="Genomic_DNA"/>
</dbReference>
<dbReference type="PANTHER" id="PTHR44591:SF3">
    <property type="entry name" value="RESPONSE REGULATORY DOMAIN-CONTAINING PROTEIN"/>
    <property type="match status" value="1"/>
</dbReference>
<accession>X1GFE3</accession>
<comment type="caution">
    <text evidence="3">The sequence shown here is derived from an EMBL/GenBank/DDBJ whole genome shotgun (WGS) entry which is preliminary data.</text>
</comment>
<dbReference type="SMART" id="SM00448">
    <property type="entry name" value="REC"/>
    <property type="match status" value="1"/>
</dbReference>
<reference evidence="3" key="1">
    <citation type="journal article" date="2014" name="Front. Microbiol.">
        <title>High frequency of phylogenetically diverse reductive dehalogenase-homologous genes in deep subseafloor sedimentary metagenomes.</title>
        <authorList>
            <person name="Kawai M."/>
            <person name="Futagami T."/>
            <person name="Toyoda A."/>
            <person name="Takaki Y."/>
            <person name="Nishi S."/>
            <person name="Hori S."/>
            <person name="Arai W."/>
            <person name="Tsubouchi T."/>
            <person name="Morono Y."/>
            <person name="Uchiyama I."/>
            <person name="Ito T."/>
            <person name="Fujiyama A."/>
            <person name="Inagaki F."/>
            <person name="Takami H."/>
        </authorList>
    </citation>
    <scope>NUCLEOTIDE SEQUENCE</scope>
    <source>
        <strain evidence="3">Expedition CK06-06</strain>
    </source>
</reference>
<dbReference type="Pfam" id="PF00072">
    <property type="entry name" value="Response_reg"/>
    <property type="match status" value="1"/>
</dbReference>
<dbReference type="PROSITE" id="PS50110">
    <property type="entry name" value="RESPONSE_REGULATORY"/>
    <property type="match status" value="1"/>
</dbReference>
<evidence type="ECO:0000259" key="2">
    <source>
        <dbReference type="PROSITE" id="PS50110"/>
    </source>
</evidence>
<dbReference type="InterPro" id="IPR050595">
    <property type="entry name" value="Bact_response_regulator"/>
</dbReference>
<dbReference type="InterPro" id="IPR001789">
    <property type="entry name" value="Sig_transdc_resp-reg_receiver"/>
</dbReference>
<sequence length="128" mass="14481">MKHSKGDRKRILVVEDEPAISQVCQRTLTAEGFDVDIAVNGAIAQDMLDKKEYDLCLIDIRTPIMNGKELYQHIEEEHPEFTGKVVFTTGDVLDEKLESLLKGVKRPYLPKPFTPDELKAIVKEVLEG</sequence>
<gene>
    <name evidence="3" type="ORF">S03H2_16385</name>
</gene>
<dbReference type="Gene3D" id="3.40.50.2300">
    <property type="match status" value="1"/>
</dbReference>
<dbReference type="AlphaFoldDB" id="X1GFE3"/>
<name>X1GFE3_9ZZZZ</name>